<evidence type="ECO:0000259" key="4">
    <source>
        <dbReference type="PROSITE" id="PS51774"/>
    </source>
</evidence>
<gene>
    <name evidence="5" type="ORF">EZV62_021837</name>
</gene>
<comment type="caution">
    <text evidence="5">The sequence shown here is derived from an EMBL/GenBank/DDBJ whole genome shotgun (WGS) entry which is preliminary data.</text>
</comment>
<feature type="compositionally biased region" description="Basic and acidic residues" evidence="3">
    <location>
        <begin position="763"/>
        <end position="776"/>
    </location>
</feature>
<proteinExistence type="predicted"/>
<dbReference type="PROSITE" id="PS51774">
    <property type="entry name" value="NAB"/>
    <property type="match status" value="1"/>
</dbReference>
<feature type="coiled-coil region" evidence="2">
    <location>
        <begin position="580"/>
        <end position="635"/>
    </location>
</feature>
<dbReference type="InterPro" id="IPR056889">
    <property type="entry name" value="NET2A-D/KIP1-like_C"/>
</dbReference>
<evidence type="ECO:0000256" key="2">
    <source>
        <dbReference type="SAM" id="Coils"/>
    </source>
</evidence>
<dbReference type="PANTHER" id="PTHR31631:SF3">
    <property type="entry name" value="PROTEIN NETWORKED 2B"/>
    <property type="match status" value="1"/>
</dbReference>
<reference evidence="6" key="1">
    <citation type="journal article" date="2019" name="Gigascience">
        <title>De novo genome assembly of the endangered Acer yangbiense, a plant species with extremely small populations endemic to Yunnan Province, China.</title>
        <authorList>
            <person name="Yang J."/>
            <person name="Wariss H.M."/>
            <person name="Tao L."/>
            <person name="Zhang R."/>
            <person name="Yun Q."/>
            <person name="Hollingsworth P."/>
            <person name="Dao Z."/>
            <person name="Luo G."/>
            <person name="Guo H."/>
            <person name="Ma Y."/>
            <person name="Sun W."/>
        </authorList>
    </citation>
    <scope>NUCLEOTIDE SEQUENCE [LARGE SCALE GENOMIC DNA]</scope>
    <source>
        <strain evidence="6">cv. Malutang</strain>
    </source>
</reference>
<dbReference type="Pfam" id="PF25014">
    <property type="entry name" value="NET2A"/>
    <property type="match status" value="1"/>
</dbReference>
<evidence type="ECO:0000313" key="5">
    <source>
        <dbReference type="EMBL" id="TXG52668.1"/>
    </source>
</evidence>
<feature type="compositionally biased region" description="Acidic residues" evidence="3">
    <location>
        <begin position="475"/>
        <end position="487"/>
    </location>
</feature>
<feature type="compositionally biased region" description="Basic and acidic residues" evidence="3">
    <location>
        <begin position="528"/>
        <end position="537"/>
    </location>
</feature>
<dbReference type="Pfam" id="PF07765">
    <property type="entry name" value="KIP1"/>
    <property type="match status" value="1"/>
</dbReference>
<dbReference type="AlphaFoldDB" id="A0A5C7H6J7"/>
<organism evidence="5 6">
    <name type="scientific">Acer yangbiense</name>
    <dbReference type="NCBI Taxonomy" id="1000413"/>
    <lineage>
        <taxon>Eukaryota</taxon>
        <taxon>Viridiplantae</taxon>
        <taxon>Streptophyta</taxon>
        <taxon>Embryophyta</taxon>
        <taxon>Tracheophyta</taxon>
        <taxon>Spermatophyta</taxon>
        <taxon>Magnoliopsida</taxon>
        <taxon>eudicotyledons</taxon>
        <taxon>Gunneridae</taxon>
        <taxon>Pentapetalae</taxon>
        <taxon>rosids</taxon>
        <taxon>malvids</taxon>
        <taxon>Sapindales</taxon>
        <taxon>Sapindaceae</taxon>
        <taxon>Hippocastanoideae</taxon>
        <taxon>Acereae</taxon>
        <taxon>Acer</taxon>
    </lineage>
</organism>
<dbReference type="InterPro" id="IPR011684">
    <property type="entry name" value="NAB"/>
</dbReference>
<sequence>MLQRAASNAYSWWWASHIRTKQSKWLEQNLQGIYMEEKVGEMLKIIDDDGDSFAQRAEMYYKKRPELIFFVEDCYRSYRAIAERYDHLSKDLQSANRTIATVFPEQVQFAIDAEDEENQRITSTSNQFMTPKNQRIPKVPVMPKKDFRSPSIVMSRKGNLKRSASSARAALPPSSGLSKDEAFEQMDTLQKGILALQTEKEFVKSSYEHGFNKYWEIENQITEKQAKVCSLQDEFGIGTVIDDNEARTLMAATALKSCQDTLAELQEQQEQSVGDARLQYKKIIEAHEKFANLRNQFLFKHGDQEGVAELKNFDSEIRELEQGGTDDVKMLREKIKKQLGIGSNKSLTVSQLAEKVDEIVEKVVTLETGVSSQAALVKRLISETDHLHEKIRSLEEEKESLLENVERMRNKLDALEEELRRLRSLKQSTEEQNKDIQTQITEANCNIDHLCDTLQSAEILEEAENAGLFHKVEAEKEDSEHEEDQQNPDDVSMTSKDTEESEKEEKRNFAKAEGENFVNSGLNNAPESVRKEKDEKKYMSETASSSFYFEQEDLAMEDGEGTQNWRQLANGLEDRDKIILEEYTAVLRNYQEVKRKLSDVEKKNRDGFIELALQIRELENAVAFRDAEIQSLQNKLHSPVTHMDENMYTCQESITQETVSPESNFSPVDFHQQPTRMREQTFDFKERADTKKSQKWDDKQLKVKHIIRSSHVVPTIEDKVRLDIDELLEENLEFWLRFSTTFHQIQKFQTAIQDLRAELTKMRDKKMEQEGNKKEQSTNSEARPIYKHLREIQTELTLWLENNVVLKDELHGRYSSLCSIQDEISRVSSTGIRPEETELSNYQAAKFQGEVINMKQENRKISGELEAGLTQVKQLRMEVEKTLAKLEEELTPNDTTKSSSTQTRIPLRSFLFGVKLKRKIQRPSFFSCLNPALQKQYSSLAGRPL</sequence>
<feature type="region of interest" description="Disordered" evidence="3">
    <location>
        <begin position="763"/>
        <end position="782"/>
    </location>
</feature>
<dbReference type="EMBL" id="VAHF01000010">
    <property type="protein sequence ID" value="TXG52668.1"/>
    <property type="molecule type" value="Genomic_DNA"/>
</dbReference>
<dbReference type="Pfam" id="PF24918">
    <property type="entry name" value="NET2A_C"/>
    <property type="match status" value="1"/>
</dbReference>
<feature type="compositionally biased region" description="Polar residues" evidence="3">
    <location>
        <begin position="517"/>
        <end position="526"/>
    </location>
</feature>
<dbReference type="PANTHER" id="PTHR31631">
    <property type="entry name" value="PROTEIN NETWORKED 2D"/>
    <property type="match status" value="1"/>
</dbReference>
<keyword evidence="1 2" id="KW-0175">Coiled coil</keyword>
<evidence type="ECO:0000256" key="3">
    <source>
        <dbReference type="SAM" id="MobiDB-lite"/>
    </source>
</evidence>
<dbReference type="OrthoDB" id="616075at2759"/>
<feature type="coiled-coil region" evidence="2">
    <location>
        <begin position="377"/>
        <end position="446"/>
    </location>
</feature>
<protein>
    <recommendedName>
        <fullName evidence="4">NAB domain-containing protein</fullName>
    </recommendedName>
</protein>
<feature type="region of interest" description="Disordered" evidence="3">
    <location>
        <begin position="474"/>
        <end position="537"/>
    </location>
</feature>
<dbReference type="Proteomes" id="UP000323000">
    <property type="component" value="Chromosome 10"/>
</dbReference>
<dbReference type="GO" id="GO:0003779">
    <property type="term" value="F:actin binding"/>
    <property type="evidence" value="ECO:0007669"/>
    <property type="project" value="InterPro"/>
</dbReference>
<name>A0A5C7H6J7_9ROSI</name>
<dbReference type="InterPro" id="IPR056888">
    <property type="entry name" value="NET2A-D/KIP1-like_dom"/>
</dbReference>
<keyword evidence="6" id="KW-1185">Reference proteome</keyword>
<evidence type="ECO:0000256" key="1">
    <source>
        <dbReference type="ARBA" id="ARBA00023054"/>
    </source>
</evidence>
<feature type="domain" description="NAB" evidence="4">
    <location>
        <begin position="10"/>
        <end position="92"/>
    </location>
</feature>
<evidence type="ECO:0000313" key="6">
    <source>
        <dbReference type="Proteomes" id="UP000323000"/>
    </source>
</evidence>
<feature type="compositionally biased region" description="Basic and acidic residues" evidence="3">
    <location>
        <begin position="503"/>
        <end position="514"/>
    </location>
</feature>
<accession>A0A5C7H6J7</accession>